<evidence type="ECO:0000313" key="2">
    <source>
        <dbReference type="EMBL" id="VDM81142.1"/>
    </source>
</evidence>
<keyword evidence="1" id="KW-1133">Transmembrane helix</keyword>
<keyword evidence="1" id="KW-0812">Transmembrane</keyword>
<sequence length="264" mass="30075">MYLKAQYGDGYHLIVVYKNLSVLPEKQVKSTLDLLQQHVSDVRLQSFVGQEATFLISAKCKSQFSKMFANLEEIQADLGISSFGMSVTTMEEVFLKVGILAQERFNQENADDAVETTELDENDPVLQKLKVTRRLSGIPYYWQHAEAMFIKRTIYFYRKWIMFMLTLWFPIIYMALMVWTTTMVPGPKEQPSLKIDLTPFGGSSGDAFVLISNMTDTRFADGTDLRQLLRPIIAQLGAPSNVFVDTIQEVGSYVLDLIPRVRSL</sequence>
<keyword evidence="3" id="KW-1185">Reference proteome</keyword>
<keyword evidence="1" id="KW-0472">Membrane</keyword>
<dbReference type="Proteomes" id="UP000270094">
    <property type="component" value="Unassembled WGS sequence"/>
</dbReference>
<accession>A0A3P7LPT4</accession>
<dbReference type="AlphaFoldDB" id="A0A3P7LPT4"/>
<proteinExistence type="predicted"/>
<evidence type="ECO:0000313" key="3">
    <source>
        <dbReference type="Proteomes" id="UP000270094"/>
    </source>
</evidence>
<name>A0A3P7LPT4_STRVU</name>
<feature type="transmembrane region" description="Helical" evidence="1">
    <location>
        <begin position="160"/>
        <end position="179"/>
    </location>
</feature>
<reference evidence="2 3" key="1">
    <citation type="submission" date="2018-11" db="EMBL/GenBank/DDBJ databases">
        <authorList>
            <consortium name="Pathogen Informatics"/>
        </authorList>
    </citation>
    <scope>NUCLEOTIDE SEQUENCE [LARGE SCALE GENOMIC DNA]</scope>
</reference>
<dbReference type="OrthoDB" id="5860140at2759"/>
<evidence type="ECO:0000256" key="1">
    <source>
        <dbReference type="SAM" id="Phobius"/>
    </source>
</evidence>
<protein>
    <submittedName>
        <fullName evidence="2">Uncharacterized protein</fullName>
    </submittedName>
</protein>
<gene>
    <name evidence="2" type="ORF">SVUK_LOCUS16140</name>
</gene>
<organism evidence="2 3">
    <name type="scientific">Strongylus vulgaris</name>
    <name type="common">Blood worm</name>
    <dbReference type="NCBI Taxonomy" id="40348"/>
    <lineage>
        <taxon>Eukaryota</taxon>
        <taxon>Metazoa</taxon>
        <taxon>Ecdysozoa</taxon>
        <taxon>Nematoda</taxon>
        <taxon>Chromadorea</taxon>
        <taxon>Rhabditida</taxon>
        <taxon>Rhabditina</taxon>
        <taxon>Rhabditomorpha</taxon>
        <taxon>Strongyloidea</taxon>
        <taxon>Strongylidae</taxon>
        <taxon>Strongylus</taxon>
    </lineage>
</organism>
<dbReference type="EMBL" id="UYYB01111559">
    <property type="protein sequence ID" value="VDM81142.1"/>
    <property type="molecule type" value="Genomic_DNA"/>
</dbReference>